<dbReference type="OrthoDB" id="7848332at2759"/>
<dbReference type="PANTHER" id="PTHR11006:SF89">
    <property type="entry name" value="PROTEIN ARGININE N-METHYLTRANSFERASE 3-RELATED"/>
    <property type="match status" value="1"/>
</dbReference>
<comment type="caution">
    <text evidence="8">The sequence shown here is derived from an EMBL/GenBank/DDBJ whole genome shotgun (WGS) entry which is preliminary data.</text>
</comment>
<keyword evidence="3 4" id="KW-0949">S-adenosyl-L-methionine</keyword>
<dbReference type="SUPFAM" id="SSF53335">
    <property type="entry name" value="S-adenosyl-L-methionine-dependent methyltransferases"/>
    <property type="match status" value="1"/>
</dbReference>
<evidence type="ECO:0000256" key="1">
    <source>
        <dbReference type="ARBA" id="ARBA00022603"/>
    </source>
</evidence>
<name>A0A835Y933_9CHLO</name>
<dbReference type="Pfam" id="PF13649">
    <property type="entry name" value="Methyltransf_25"/>
    <property type="match status" value="1"/>
</dbReference>
<gene>
    <name evidence="8" type="ORF">HYH03_005302</name>
</gene>
<dbReference type="EMBL" id="JAEHOE010000018">
    <property type="protein sequence ID" value="KAG2496476.1"/>
    <property type="molecule type" value="Genomic_DNA"/>
</dbReference>
<dbReference type="CDD" id="cd02440">
    <property type="entry name" value="AdoMet_MTases"/>
    <property type="match status" value="1"/>
</dbReference>
<dbReference type="PANTHER" id="PTHR11006">
    <property type="entry name" value="PROTEIN ARGININE N-METHYLTRANSFERASE"/>
    <property type="match status" value="1"/>
</dbReference>
<evidence type="ECO:0000313" key="8">
    <source>
        <dbReference type="EMBL" id="KAG2496476.1"/>
    </source>
</evidence>
<evidence type="ECO:0000313" key="9">
    <source>
        <dbReference type="Proteomes" id="UP000612055"/>
    </source>
</evidence>
<keyword evidence="9" id="KW-1185">Reference proteome</keyword>
<dbReference type="GO" id="GO:0032259">
    <property type="term" value="P:methylation"/>
    <property type="evidence" value="ECO:0007669"/>
    <property type="project" value="UniProtKB-KW"/>
</dbReference>
<dbReference type="GO" id="GO:0016274">
    <property type="term" value="F:protein-arginine N-methyltransferase activity"/>
    <property type="evidence" value="ECO:0007669"/>
    <property type="project" value="InterPro"/>
</dbReference>
<accession>A0A835Y933</accession>
<dbReference type="InterPro" id="IPR029063">
    <property type="entry name" value="SAM-dependent_MTases_sf"/>
</dbReference>
<feature type="compositionally biased region" description="Acidic residues" evidence="5">
    <location>
        <begin position="95"/>
        <end position="114"/>
    </location>
</feature>
<evidence type="ECO:0008006" key="10">
    <source>
        <dbReference type="Google" id="ProtNLM"/>
    </source>
</evidence>
<dbReference type="PROSITE" id="PS51678">
    <property type="entry name" value="SAM_MT_PRMT"/>
    <property type="match status" value="1"/>
</dbReference>
<keyword evidence="2 4" id="KW-0808">Transferase</keyword>
<proteinExistence type="predicted"/>
<dbReference type="Gene3D" id="2.70.160.11">
    <property type="entry name" value="Hnrnp arginine n-methyltransferase1"/>
    <property type="match status" value="1"/>
</dbReference>
<dbReference type="GO" id="GO:0042054">
    <property type="term" value="F:histone methyltransferase activity"/>
    <property type="evidence" value="ECO:0007669"/>
    <property type="project" value="TreeGrafter"/>
</dbReference>
<feature type="region of interest" description="Disordered" evidence="5">
    <location>
        <begin position="95"/>
        <end position="122"/>
    </location>
</feature>
<dbReference type="Pfam" id="PF22528">
    <property type="entry name" value="PRMT_C"/>
    <property type="match status" value="1"/>
</dbReference>
<organism evidence="8 9">
    <name type="scientific">Edaphochlamys debaryana</name>
    <dbReference type="NCBI Taxonomy" id="47281"/>
    <lineage>
        <taxon>Eukaryota</taxon>
        <taxon>Viridiplantae</taxon>
        <taxon>Chlorophyta</taxon>
        <taxon>core chlorophytes</taxon>
        <taxon>Chlorophyceae</taxon>
        <taxon>CS clade</taxon>
        <taxon>Chlamydomonadales</taxon>
        <taxon>Chlamydomonadales incertae sedis</taxon>
        <taxon>Edaphochlamys</taxon>
    </lineage>
</organism>
<evidence type="ECO:0000256" key="2">
    <source>
        <dbReference type="ARBA" id="ARBA00022679"/>
    </source>
</evidence>
<evidence type="ECO:0000259" key="6">
    <source>
        <dbReference type="Pfam" id="PF13649"/>
    </source>
</evidence>
<dbReference type="AlphaFoldDB" id="A0A835Y933"/>
<dbReference type="InterPro" id="IPR025799">
    <property type="entry name" value="Arg_MeTrfase"/>
</dbReference>
<dbReference type="InterPro" id="IPR041698">
    <property type="entry name" value="Methyltransf_25"/>
</dbReference>
<keyword evidence="1 4" id="KW-0489">Methyltransferase</keyword>
<evidence type="ECO:0000256" key="5">
    <source>
        <dbReference type="SAM" id="MobiDB-lite"/>
    </source>
</evidence>
<reference evidence="8" key="1">
    <citation type="journal article" date="2020" name="bioRxiv">
        <title>Comparative genomics of Chlamydomonas.</title>
        <authorList>
            <person name="Craig R.J."/>
            <person name="Hasan A.R."/>
            <person name="Ness R.W."/>
            <person name="Keightley P.D."/>
        </authorList>
    </citation>
    <scope>NUCLEOTIDE SEQUENCE</scope>
    <source>
        <strain evidence="8">CCAP 11/70</strain>
    </source>
</reference>
<evidence type="ECO:0000259" key="7">
    <source>
        <dbReference type="Pfam" id="PF22528"/>
    </source>
</evidence>
<dbReference type="Gene3D" id="3.40.50.150">
    <property type="entry name" value="Vaccinia Virus protein VP39"/>
    <property type="match status" value="1"/>
</dbReference>
<dbReference type="GO" id="GO:0005634">
    <property type="term" value="C:nucleus"/>
    <property type="evidence" value="ECO:0007669"/>
    <property type="project" value="TreeGrafter"/>
</dbReference>
<feature type="domain" description="Protein arginine N-methyltransferase" evidence="7">
    <location>
        <begin position="283"/>
        <end position="454"/>
    </location>
</feature>
<feature type="domain" description="Methyltransferase" evidence="6">
    <location>
        <begin position="175"/>
        <end position="277"/>
    </location>
</feature>
<evidence type="ECO:0000256" key="3">
    <source>
        <dbReference type="ARBA" id="ARBA00022691"/>
    </source>
</evidence>
<feature type="region of interest" description="Disordered" evidence="5">
    <location>
        <begin position="43"/>
        <end position="62"/>
    </location>
</feature>
<protein>
    <recommendedName>
        <fullName evidence="10">Methyltransferase domain-containing protein</fullName>
    </recommendedName>
</protein>
<dbReference type="InterPro" id="IPR055135">
    <property type="entry name" value="PRMT_dom"/>
</dbReference>
<sequence length="474" mass="50200">MASHLRTTATSQLAHRKSIVSAPHVSARPAVGAVATTISAAVARSSGETSTSGASGAAGAPGRRRVVIRMEAPGLNWDRRELMWYKRLQERGELDVGDEADEGEEEAGGAEAEEAAAGGAGGEGFARRLDRSDLSAAYFQRWDDPAAHQPMLQDRVLTAAWREALAPGSLEGKVVLDVGCGLGLLSMLAAKAGAAKVIAVDGSAGSIEAARRIVKANGLAGKIELVHGAIESLDQLPGVAPGEVDVVLSNWMGPGLLAGGMANGLAVAVERWLRPGGMVLPDRVSLWAAGLEDRDALQDAKESWSRVGGLDMSAALAQVIKHPRRDVLTRKTQLLTAPQRLAEWRTRELTPASVLGPDGEAYARCPLSLTAVREERLFGLVLWWEAAWTLGGAREGEGKSPVRFTTHPLSAVTHFQQLMLNLPKSMRLQADDELTGEVVLRPGSTDPRDLELGVSVSHAGAPPVAADYRVSWIH</sequence>
<evidence type="ECO:0000256" key="4">
    <source>
        <dbReference type="PROSITE-ProRule" id="PRU01015"/>
    </source>
</evidence>
<feature type="compositionally biased region" description="Low complexity" evidence="5">
    <location>
        <begin position="43"/>
        <end position="61"/>
    </location>
</feature>
<dbReference type="Proteomes" id="UP000612055">
    <property type="component" value="Unassembled WGS sequence"/>
</dbReference>